<dbReference type="GO" id="GO:0003677">
    <property type="term" value="F:DNA binding"/>
    <property type="evidence" value="ECO:0007669"/>
    <property type="project" value="UniProtKB-KW"/>
</dbReference>
<dbReference type="AlphaFoldDB" id="A0A7W3JTZ1"/>
<gene>
    <name evidence="6" type="ORF">FB555_001329</name>
</gene>
<comment type="subcellular location">
    <subcellularLocation>
        <location evidence="1">Cytoplasm</location>
    </subcellularLocation>
</comment>
<dbReference type="InterPro" id="IPR010985">
    <property type="entry name" value="Ribbon_hlx_hlx"/>
</dbReference>
<dbReference type="Pfam" id="PF05509">
    <property type="entry name" value="TraY"/>
    <property type="match status" value="1"/>
</dbReference>
<organism evidence="6 7">
    <name type="scientific">Alpinimonas psychrophila</name>
    <dbReference type="NCBI Taxonomy" id="748908"/>
    <lineage>
        <taxon>Bacteria</taxon>
        <taxon>Bacillati</taxon>
        <taxon>Actinomycetota</taxon>
        <taxon>Actinomycetes</taxon>
        <taxon>Micrococcales</taxon>
        <taxon>Microbacteriaceae</taxon>
        <taxon>Alpinimonas</taxon>
    </lineage>
</organism>
<evidence type="ECO:0000313" key="6">
    <source>
        <dbReference type="EMBL" id="MBA8829226.1"/>
    </source>
</evidence>
<dbReference type="RefSeq" id="WP_182484667.1">
    <property type="nucleotide sequence ID" value="NZ_JACGWU010000003.1"/>
</dbReference>
<dbReference type="InterPro" id="IPR008876">
    <property type="entry name" value="TraY"/>
</dbReference>
<evidence type="ECO:0000256" key="3">
    <source>
        <dbReference type="ARBA" id="ARBA00020541"/>
    </source>
</evidence>
<sequence length="77" mass="8894">MAITKPVSVRLSPDVEKRLHALAEATGRTATFYVKEAIEVHLEELEERYWADKVVARWENSDQKTRPASELWAELNL</sequence>
<dbReference type="InterPro" id="IPR013321">
    <property type="entry name" value="Arc_rbn_hlx_hlx"/>
</dbReference>
<keyword evidence="7" id="KW-1185">Reference proteome</keyword>
<dbReference type="EMBL" id="JACGWU010000003">
    <property type="protein sequence ID" value="MBA8829226.1"/>
    <property type="molecule type" value="Genomic_DNA"/>
</dbReference>
<keyword evidence="5" id="KW-0238">DNA-binding</keyword>
<evidence type="ECO:0000256" key="2">
    <source>
        <dbReference type="ARBA" id="ARBA00007183"/>
    </source>
</evidence>
<keyword evidence="4" id="KW-0963">Cytoplasm</keyword>
<dbReference type="GO" id="GO:0005737">
    <property type="term" value="C:cytoplasm"/>
    <property type="evidence" value="ECO:0007669"/>
    <property type="project" value="UniProtKB-SubCell"/>
</dbReference>
<dbReference type="GO" id="GO:0006355">
    <property type="term" value="P:regulation of DNA-templated transcription"/>
    <property type="evidence" value="ECO:0007669"/>
    <property type="project" value="InterPro"/>
</dbReference>
<evidence type="ECO:0000313" key="7">
    <source>
        <dbReference type="Proteomes" id="UP000524237"/>
    </source>
</evidence>
<evidence type="ECO:0000256" key="4">
    <source>
        <dbReference type="ARBA" id="ARBA00022490"/>
    </source>
</evidence>
<comment type="similarity">
    <text evidence="2">Belongs to the TraY family.</text>
</comment>
<accession>A0A7W3JTZ1</accession>
<proteinExistence type="inferred from homology"/>
<dbReference type="CDD" id="cd22233">
    <property type="entry name" value="RHH_CopAso-like"/>
    <property type="match status" value="1"/>
</dbReference>
<name>A0A7W3JTZ1_9MICO</name>
<evidence type="ECO:0000256" key="5">
    <source>
        <dbReference type="ARBA" id="ARBA00023125"/>
    </source>
</evidence>
<dbReference type="SUPFAM" id="SSF47598">
    <property type="entry name" value="Ribbon-helix-helix"/>
    <property type="match status" value="1"/>
</dbReference>
<comment type="caution">
    <text evidence="6">The sequence shown here is derived from an EMBL/GenBank/DDBJ whole genome shotgun (WGS) entry which is preliminary data.</text>
</comment>
<protein>
    <recommendedName>
        <fullName evidence="3">Relaxosome protein TraY</fullName>
    </recommendedName>
</protein>
<dbReference type="Proteomes" id="UP000524237">
    <property type="component" value="Unassembled WGS sequence"/>
</dbReference>
<evidence type="ECO:0000256" key="1">
    <source>
        <dbReference type="ARBA" id="ARBA00004496"/>
    </source>
</evidence>
<dbReference type="Gene3D" id="1.10.1220.10">
    <property type="entry name" value="Met repressor-like"/>
    <property type="match status" value="1"/>
</dbReference>
<reference evidence="6 7" key="1">
    <citation type="submission" date="2020-07" db="EMBL/GenBank/DDBJ databases">
        <title>Sequencing the genomes of 1000 actinobacteria strains.</title>
        <authorList>
            <person name="Klenk H.-P."/>
        </authorList>
    </citation>
    <scope>NUCLEOTIDE SEQUENCE [LARGE SCALE GENOMIC DNA]</scope>
    <source>
        <strain evidence="6 7">DSM 23737</strain>
    </source>
</reference>